<evidence type="ECO:0008006" key="3">
    <source>
        <dbReference type="Google" id="ProtNLM"/>
    </source>
</evidence>
<reference evidence="1 2" key="1">
    <citation type="submission" date="2023-07" db="EMBL/GenBank/DDBJ databases">
        <title>Sorghum-associated microbial communities from plants grown in Nebraska, USA.</title>
        <authorList>
            <person name="Schachtman D."/>
        </authorList>
    </citation>
    <scope>NUCLEOTIDE SEQUENCE [LARGE SCALE GENOMIC DNA]</scope>
    <source>
        <strain evidence="1 2">CC482</strain>
    </source>
</reference>
<evidence type="ECO:0000313" key="2">
    <source>
        <dbReference type="Proteomes" id="UP001229346"/>
    </source>
</evidence>
<keyword evidence="2" id="KW-1185">Reference proteome</keyword>
<gene>
    <name evidence="1" type="ORF">J2T15_004079</name>
</gene>
<comment type="caution">
    <text evidence="1">The sequence shown here is derived from an EMBL/GenBank/DDBJ whole genome shotgun (WGS) entry which is preliminary data.</text>
</comment>
<proteinExistence type="predicted"/>
<protein>
    <recommendedName>
        <fullName evidence="3">Cysteine-rich CPCC domain-containing protein</fullName>
    </recommendedName>
</protein>
<sequence length="172" mass="20179">MKKRIQEELWNDFVSMVKESTTNYESYYSSLVSWVKKHRRYFTNDILAKSYLNILMSLEPKKYIVDDPEFKLDSELNWCIRIKPTSISINYLIDLIESRLGDMVTIRSKKECPNCLHGCLRYLLLESKDEILLECSECAWTENADGTKYDGGIARMLPANKMDLQRHGIYNS</sequence>
<dbReference type="RefSeq" id="WP_307206012.1">
    <property type="nucleotide sequence ID" value="NZ_JAUSSU010000008.1"/>
</dbReference>
<evidence type="ECO:0000313" key="1">
    <source>
        <dbReference type="EMBL" id="MDQ0114623.1"/>
    </source>
</evidence>
<dbReference type="EMBL" id="JAUSSU010000008">
    <property type="protein sequence ID" value="MDQ0114623.1"/>
    <property type="molecule type" value="Genomic_DNA"/>
</dbReference>
<accession>A0ABT9U6G1</accession>
<organism evidence="1 2">
    <name type="scientific">Paenibacillus harenae</name>
    <dbReference type="NCBI Taxonomy" id="306543"/>
    <lineage>
        <taxon>Bacteria</taxon>
        <taxon>Bacillati</taxon>
        <taxon>Bacillota</taxon>
        <taxon>Bacilli</taxon>
        <taxon>Bacillales</taxon>
        <taxon>Paenibacillaceae</taxon>
        <taxon>Paenibacillus</taxon>
    </lineage>
</organism>
<dbReference type="Proteomes" id="UP001229346">
    <property type="component" value="Unassembled WGS sequence"/>
</dbReference>
<name>A0ABT9U6G1_PAEHA</name>